<dbReference type="InterPro" id="IPR011050">
    <property type="entry name" value="Pectin_lyase_fold/virulence"/>
</dbReference>
<dbReference type="SUPFAM" id="SSF51126">
    <property type="entry name" value="Pectin lyase-like"/>
    <property type="match status" value="1"/>
</dbReference>
<dbReference type="PATRIC" id="fig|361041.3.peg.3829"/>
<dbReference type="EMBL" id="LAJG01000005">
    <property type="protein sequence ID" value="KKB81009.1"/>
    <property type="molecule type" value="Genomic_DNA"/>
</dbReference>
<proteinExistence type="predicted"/>
<evidence type="ECO:0000256" key="1">
    <source>
        <dbReference type="SAM" id="MobiDB-lite"/>
    </source>
</evidence>
<accession>A0A0F5LFM1</accession>
<dbReference type="STRING" id="361041.VW35_02225"/>
<evidence type="ECO:0000313" key="3">
    <source>
        <dbReference type="Proteomes" id="UP000033514"/>
    </source>
</evidence>
<dbReference type="Proteomes" id="UP000033514">
    <property type="component" value="Unassembled WGS sequence"/>
</dbReference>
<dbReference type="RefSeq" id="WP_046141357.1">
    <property type="nucleotide sequence ID" value="NZ_LAJG01000005.1"/>
</dbReference>
<dbReference type="AlphaFoldDB" id="A0A0F5LFM1"/>
<comment type="caution">
    <text evidence="2">The sequence shown here is derived from an EMBL/GenBank/DDBJ whole genome shotgun (WGS) entry which is preliminary data.</text>
</comment>
<dbReference type="OrthoDB" id="7951450at2"/>
<evidence type="ECO:0000313" key="2">
    <source>
        <dbReference type="EMBL" id="KKB81009.1"/>
    </source>
</evidence>
<sequence length="907" mass="95466">MTVVDDILREFREFRRYSGDGLPGEPTNAPLPVGDPQSGPWNPKKANLRLALGGLAQQLLDGIALVNGAIPAISAARDAALAALADARSQALGAISSDLVTALSDLATARANALIELGNVVQQGAEILEDTEDARDIALAAKEAALAAAEGSGVDHWADSKSAADASFASYANGDVIGVFADETAGGDQTFYRKVGGSLVLKVNTQERTRATINTSLAPTAPLFSSFVGATFADKLEAAIKASKNARLIIPKGNYTLNRLLTLTPADIGNCKIDWSGSTLIVDAARTDGAEFDVVYGALSFFGTQDSFYDQTLAADHPAGQNAWSVNSSASFVVDDYYWIQVAPGSNIEADHIVDLLARCVRTETGQVYFDYRRGWNVPAGAVVRFTHVTPVRNVEVSNLNIVYGRTYTDDAAGRLAASSGVTFKFAVGCKAEGITYANAPKRTVQFYLCNDASAIRCEVKRTATPNREGYTAGFYGVLYAYAERLRGLRDRHVVDFTGSAFAKVVGCSEGETQNATFTTHGKYEHNLIYEGCAGHLQFAGSGDAFGNRARNILVSGHNGNQIIARSGVVDLTIESSRFSSIADLNADGLVLRDSYLGNQVTFKKSTALSDRKNLADNSLITLGGNAFFDAGVDVEMLFRCCKIPNLNFANAFSAYAALVFEDCEVTCTATSGTPISCGLRSLQIIRGSWTGANLKFTSTAEQHLKMLDVDISWGGRPATLAMLEIAKPAGSLLTHWRGGKSLSNGARHITAVTPGAVLGFKLSEVSFSGGGLRIDQSALTVGSGGYLIMGENVFEAVTRVLPSPVSAGVAYGAQLGALELAASQSATLGAIPAGTSAYLNVSVPGAVIGDWVRYVSASVDFGDDIDISARVSAPDTVRVKVRNAGAGSVTPGSATYRVGIKKSVAP</sequence>
<feature type="region of interest" description="Disordered" evidence="1">
    <location>
        <begin position="19"/>
        <end position="39"/>
    </location>
</feature>
<keyword evidence="3" id="KW-1185">Reference proteome</keyword>
<organism evidence="2 3">
    <name type="scientific">Devosia soli</name>
    <dbReference type="NCBI Taxonomy" id="361041"/>
    <lineage>
        <taxon>Bacteria</taxon>
        <taxon>Pseudomonadati</taxon>
        <taxon>Pseudomonadota</taxon>
        <taxon>Alphaproteobacteria</taxon>
        <taxon>Hyphomicrobiales</taxon>
        <taxon>Devosiaceae</taxon>
        <taxon>Devosia</taxon>
    </lineage>
</organism>
<protein>
    <submittedName>
        <fullName evidence="2">Uncharacterized protein</fullName>
    </submittedName>
</protein>
<name>A0A0F5LFM1_9HYPH</name>
<reference evidence="2 3" key="1">
    <citation type="submission" date="2015-03" db="EMBL/GenBank/DDBJ databases">
        <authorList>
            <person name="Hassan Y.I."/>
            <person name="Lepp D."/>
            <person name="Zhou T."/>
        </authorList>
    </citation>
    <scope>NUCLEOTIDE SEQUENCE [LARGE SCALE GENOMIC DNA]</scope>
    <source>
        <strain evidence="2 3">GH2-10</strain>
    </source>
</reference>
<gene>
    <name evidence="2" type="ORF">VW35_02225</name>
</gene>